<evidence type="ECO:0000313" key="3">
    <source>
        <dbReference type="Proteomes" id="UP000312512"/>
    </source>
</evidence>
<evidence type="ECO:0000259" key="1">
    <source>
        <dbReference type="Pfam" id="PF12680"/>
    </source>
</evidence>
<protein>
    <recommendedName>
        <fullName evidence="1">SnoaL-like domain-containing protein</fullName>
    </recommendedName>
</protein>
<name>A0A5C4WNZ0_9ACTN</name>
<dbReference type="Proteomes" id="UP000312512">
    <property type="component" value="Unassembled WGS sequence"/>
</dbReference>
<accession>A0A5C4WNZ0</accession>
<gene>
    <name evidence="2" type="ORF">FH608_013580</name>
</gene>
<comment type="caution">
    <text evidence="2">The sequence shown here is derived from an EMBL/GenBank/DDBJ whole genome shotgun (WGS) entry which is preliminary data.</text>
</comment>
<dbReference type="InterPro" id="IPR037401">
    <property type="entry name" value="SnoaL-like"/>
</dbReference>
<reference evidence="2 3" key="1">
    <citation type="submission" date="2019-10" db="EMBL/GenBank/DDBJ databases">
        <title>Nonomuraea sp. nov., isolated from Phyllanthus amarus.</title>
        <authorList>
            <person name="Klykleung N."/>
            <person name="Tanasupawat S."/>
        </authorList>
    </citation>
    <scope>NUCLEOTIDE SEQUENCE [LARGE SCALE GENOMIC DNA]</scope>
    <source>
        <strain evidence="2 3">PA1-10</strain>
    </source>
</reference>
<dbReference type="AlphaFoldDB" id="A0A5C4WNZ0"/>
<proteinExistence type="predicted"/>
<dbReference type="SUPFAM" id="SSF54427">
    <property type="entry name" value="NTF2-like"/>
    <property type="match status" value="1"/>
</dbReference>
<sequence>MRQRERSKPRPATALYRLRVDAGPRGSAAVRNVEGIGVAEVGEEELELFTGRIFASWSALWNGELSLADRNVAPEFRLRYAQPGTDAFDHIRHPSQLAEMITRFRAARSGLRFAPDGEAVADVRLADGRAHGKVAQPHVATFTDETGRDLRISGIDMLRVEDGLITEVWSVSGGRAGRAFYGN</sequence>
<keyword evidence="3" id="KW-1185">Reference proteome</keyword>
<dbReference type="Gene3D" id="3.10.450.50">
    <property type="match status" value="1"/>
</dbReference>
<dbReference type="Pfam" id="PF12680">
    <property type="entry name" value="SnoaL_2"/>
    <property type="match status" value="1"/>
</dbReference>
<evidence type="ECO:0000313" key="2">
    <source>
        <dbReference type="EMBL" id="KAB8195373.1"/>
    </source>
</evidence>
<dbReference type="EMBL" id="VDLX02000004">
    <property type="protein sequence ID" value="KAB8195373.1"/>
    <property type="molecule type" value="Genomic_DNA"/>
</dbReference>
<dbReference type="RefSeq" id="WP_139630812.1">
    <property type="nucleotide sequence ID" value="NZ_VDLX02000004.1"/>
</dbReference>
<feature type="domain" description="SnoaL-like" evidence="1">
    <location>
        <begin position="58"/>
        <end position="168"/>
    </location>
</feature>
<organism evidence="2 3">
    <name type="scientific">Nonomuraea phyllanthi</name>
    <dbReference type="NCBI Taxonomy" id="2219224"/>
    <lineage>
        <taxon>Bacteria</taxon>
        <taxon>Bacillati</taxon>
        <taxon>Actinomycetota</taxon>
        <taxon>Actinomycetes</taxon>
        <taxon>Streptosporangiales</taxon>
        <taxon>Streptosporangiaceae</taxon>
        <taxon>Nonomuraea</taxon>
    </lineage>
</organism>
<dbReference type="InterPro" id="IPR032710">
    <property type="entry name" value="NTF2-like_dom_sf"/>
</dbReference>
<dbReference type="OrthoDB" id="4153705at2"/>